<evidence type="ECO:0000256" key="2">
    <source>
        <dbReference type="SAM" id="Phobius"/>
    </source>
</evidence>
<dbReference type="AlphaFoldDB" id="A0AA46NXP9"/>
<name>A0AA46NXP9_9NOCA</name>
<dbReference type="Proteomes" id="UP001163947">
    <property type="component" value="Chromosome"/>
</dbReference>
<protein>
    <submittedName>
        <fullName evidence="3">Type VII secretion-associated protein</fullName>
    </submittedName>
</protein>
<gene>
    <name evidence="3" type="ORF">OCS65_10690</name>
</gene>
<organism evidence="3 4">
    <name type="scientific">Rhodococcus aetherivorans</name>
    <dbReference type="NCBI Taxonomy" id="191292"/>
    <lineage>
        <taxon>Bacteria</taxon>
        <taxon>Bacillati</taxon>
        <taxon>Actinomycetota</taxon>
        <taxon>Actinomycetes</taxon>
        <taxon>Mycobacteriales</taxon>
        <taxon>Nocardiaceae</taxon>
        <taxon>Rhodococcus</taxon>
    </lineage>
</organism>
<proteinExistence type="predicted"/>
<dbReference type="NCBIfam" id="TIGR03931">
    <property type="entry name" value="T7SS_Rv3446c"/>
    <property type="match status" value="1"/>
</dbReference>
<accession>A0AA46NXP9</accession>
<dbReference type="EMBL" id="CP106982">
    <property type="protein sequence ID" value="UYF96179.1"/>
    <property type="molecule type" value="Genomic_DNA"/>
</dbReference>
<evidence type="ECO:0000313" key="4">
    <source>
        <dbReference type="Proteomes" id="UP001163947"/>
    </source>
</evidence>
<reference evidence="3" key="1">
    <citation type="submission" date="2022-09" db="EMBL/GenBank/DDBJ databases">
        <title>The genome sequence of Rhodococcus aetherivorans N1.</title>
        <authorList>
            <person name="Jiang W."/>
        </authorList>
    </citation>
    <scope>NUCLEOTIDE SEQUENCE</scope>
    <source>
        <strain evidence="3">N1</strain>
    </source>
</reference>
<dbReference type="GeneID" id="83620889"/>
<keyword evidence="2" id="KW-0472">Membrane</keyword>
<feature type="region of interest" description="Disordered" evidence="1">
    <location>
        <begin position="290"/>
        <end position="312"/>
    </location>
</feature>
<keyword evidence="2" id="KW-1133">Transmembrane helix</keyword>
<keyword evidence="2" id="KW-0812">Transmembrane</keyword>
<evidence type="ECO:0000313" key="3">
    <source>
        <dbReference type="EMBL" id="UYF96179.1"/>
    </source>
</evidence>
<feature type="transmembrane region" description="Helical" evidence="2">
    <location>
        <begin position="251"/>
        <end position="270"/>
    </location>
</feature>
<dbReference type="RefSeq" id="WP_235194125.1">
    <property type="nucleotide sequence ID" value="NZ_BAAAYP010000021.1"/>
</dbReference>
<dbReference type="InterPro" id="IPR023840">
    <property type="entry name" value="T7SS_Rv3446c"/>
</dbReference>
<sequence length="446" mass="47188">MAAAAMSDVHALHLQVVPGRVYARRSDRTVTIPASAPGRVPTDDDAPLATLLGYVAATAGAPAGLDTVVVVHPTEWGERRREELHTAARQVARNAVLLTAAVAARRAAPVGDGERCAVAEVDGAGVTMAVLSAPDGGDVDRIARDPDLDEGLLDSPAGAERLDRLMRNVCGSVDPDVVLVTGIPGEPPGIPLCERIAERLGRGIRVIPVAASEVLAAVPEPPAVPSGDTEPLPQWLHTVPASRSTRPVRRIRWAVVAVVAVVAATAGWVWTAGQGADMPAVGAEVPVAGDSADESSATRQPMPRPPSVRHELGPVRLELPGDWRVRDPVPAGAERVELVPAGGRDRRIVLVHSLLREDMDLAGVGEVLARRADERSPVIRDLDPDTTFADRPVIAYVEAPDEFSLVRWFVVVESGMQVAVGCQFLVDEWAGIKNECEQAVHTVTVE</sequence>
<evidence type="ECO:0000256" key="1">
    <source>
        <dbReference type="SAM" id="MobiDB-lite"/>
    </source>
</evidence>